<feature type="transmembrane region" description="Helical" evidence="1">
    <location>
        <begin position="135"/>
        <end position="156"/>
    </location>
</feature>
<name>A0ABV0IFZ5_9MICC</name>
<gene>
    <name evidence="2" type="ORF">ABDK96_04815</name>
</gene>
<keyword evidence="1" id="KW-0472">Membrane</keyword>
<dbReference type="RefSeq" id="WP_347919350.1">
    <property type="nucleotide sequence ID" value="NZ_JBDXMX010000002.1"/>
</dbReference>
<feature type="transmembrane region" description="Helical" evidence="1">
    <location>
        <begin position="105"/>
        <end position="129"/>
    </location>
</feature>
<keyword evidence="1" id="KW-1133">Transmembrane helix</keyword>
<organism evidence="2 3">
    <name type="scientific">Citricoccus nitrophenolicus</name>
    <dbReference type="NCBI Taxonomy" id="863575"/>
    <lineage>
        <taxon>Bacteria</taxon>
        <taxon>Bacillati</taxon>
        <taxon>Actinomycetota</taxon>
        <taxon>Actinomycetes</taxon>
        <taxon>Micrococcales</taxon>
        <taxon>Micrococcaceae</taxon>
        <taxon>Citricoccus</taxon>
    </lineage>
</organism>
<comment type="caution">
    <text evidence="2">The sequence shown here is derived from an EMBL/GenBank/DDBJ whole genome shotgun (WGS) entry which is preliminary data.</text>
</comment>
<feature type="transmembrane region" description="Helical" evidence="1">
    <location>
        <begin position="168"/>
        <end position="188"/>
    </location>
</feature>
<evidence type="ECO:0000313" key="2">
    <source>
        <dbReference type="EMBL" id="MEO9246995.1"/>
    </source>
</evidence>
<dbReference type="EMBL" id="JBDXMX010000002">
    <property type="protein sequence ID" value="MEO9246995.1"/>
    <property type="molecule type" value="Genomic_DNA"/>
</dbReference>
<reference evidence="2 3" key="1">
    <citation type="submission" date="2024-05" db="EMBL/GenBank/DDBJ databases">
        <authorList>
            <person name="Yi C."/>
        </authorList>
    </citation>
    <scope>NUCLEOTIDE SEQUENCE [LARGE SCALE GENOMIC DNA]</scope>
    <source>
        <strain evidence="2 3">XS13</strain>
    </source>
</reference>
<protein>
    <submittedName>
        <fullName evidence="2">Uncharacterized protein</fullName>
    </submittedName>
</protein>
<dbReference type="Proteomes" id="UP001484097">
    <property type="component" value="Unassembled WGS sequence"/>
</dbReference>
<evidence type="ECO:0000313" key="3">
    <source>
        <dbReference type="Proteomes" id="UP001484097"/>
    </source>
</evidence>
<feature type="transmembrane region" description="Helical" evidence="1">
    <location>
        <begin position="200"/>
        <end position="220"/>
    </location>
</feature>
<keyword evidence="3" id="KW-1185">Reference proteome</keyword>
<keyword evidence="1" id="KW-0812">Transmembrane</keyword>
<sequence length="376" mass="40611">MNDSTEYLDRLEADVLEQGHPADDLRWARDGYFRLLLSRVKSSPAQGEVRRAAARAREAGLTLEQAHGPSGAWAESVARAWVSTAPERFAAAGGPAEPAWSPRSALWGIPALAAALSVAFALVGLIPGWGPERPTLGWVLLPGLLAVPVVMVHAVYHATLGRFGNTRAVVTAVVSTVAMATAIAWAVMGALDVPLPPGVAWAWIALADYAALAVVAWKVAQRVPGSSAGPDPGVHVRVHEAHEPVDDHAWERQFRTALFQRGVRRDRDVERAVQEALGHAEASDRPAVEEFGSPWDYARTLTEDPVVRTRRSTVFHGVLTLLWAALSADALLDPEAETTWVEVVLRGTVVALLAVATALRAREWRQAARLKAERRS</sequence>
<proteinExistence type="predicted"/>
<evidence type="ECO:0000256" key="1">
    <source>
        <dbReference type="SAM" id="Phobius"/>
    </source>
</evidence>
<accession>A0ABV0IFZ5</accession>